<accession>A0A318KRI2</accession>
<gene>
    <name evidence="3" type="ORF">DFR34_108128</name>
</gene>
<dbReference type="GO" id="GO:0043565">
    <property type="term" value="F:sequence-specific DNA binding"/>
    <property type="evidence" value="ECO:0007669"/>
    <property type="project" value="InterPro"/>
</dbReference>
<dbReference type="Pfam" id="PF02954">
    <property type="entry name" value="HTH_8"/>
    <property type="match status" value="1"/>
</dbReference>
<comment type="caution">
    <text evidence="3">The sequence shown here is derived from an EMBL/GenBank/DDBJ whole genome shotgun (WGS) entry which is preliminary data.</text>
</comment>
<protein>
    <submittedName>
        <fullName evidence="3">ActR/RegA family two-component response regulator</fullName>
    </submittedName>
</protein>
<dbReference type="Pfam" id="PF00072">
    <property type="entry name" value="Response_reg"/>
    <property type="match status" value="1"/>
</dbReference>
<dbReference type="SUPFAM" id="SSF52172">
    <property type="entry name" value="CheY-like"/>
    <property type="match status" value="1"/>
</dbReference>
<proteinExistence type="predicted"/>
<dbReference type="EMBL" id="QJKI01000008">
    <property type="protein sequence ID" value="PXX79232.1"/>
    <property type="molecule type" value="Genomic_DNA"/>
</dbReference>
<reference evidence="3 4" key="1">
    <citation type="submission" date="2018-05" db="EMBL/GenBank/DDBJ databases">
        <title>Genomic Encyclopedia of Type Strains, Phase IV (KMG-IV): sequencing the most valuable type-strain genomes for metagenomic binning, comparative biology and taxonomic classification.</title>
        <authorList>
            <person name="Goeker M."/>
        </authorList>
    </citation>
    <scope>NUCLEOTIDE SEQUENCE [LARGE SCALE GENOMIC DNA]</scope>
    <source>
        <strain evidence="3 4">DSM 29661</strain>
    </source>
</reference>
<sequence>MEHLISPRHDTHVVIANPFRHPAEILAREFTHRGYVPHLCANGKSLLAQVRVLRPALVVSELRLHDGPNLKGLSKIRQEFPEVHIVVVTGHSSIATMVACHRIGIHGYLPRGSSAEHILSSLKPSLPPPVHPQPGQASHFNRLCWEYINRIVEYAGSISQAADLLGLDRRSLRRMLSSFAPHE</sequence>
<organism evidence="3 4">
    <name type="scientific">Rivihabitans pingtungensis</name>
    <dbReference type="NCBI Taxonomy" id="1054498"/>
    <lineage>
        <taxon>Bacteria</taxon>
        <taxon>Pseudomonadati</taxon>
        <taxon>Pseudomonadota</taxon>
        <taxon>Betaproteobacteria</taxon>
        <taxon>Neisseriales</taxon>
        <taxon>Aquaspirillaceae</taxon>
        <taxon>Rivihabitans</taxon>
    </lineage>
</organism>
<dbReference type="InterPro" id="IPR001789">
    <property type="entry name" value="Sig_transdc_resp-reg_receiver"/>
</dbReference>
<evidence type="ECO:0000259" key="2">
    <source>
        <dbReference type="PROSITE" id="PS50110"/>
    </source>
</evidence>
<dbReference type="InterPro" id="IPR011006">
    <property type="entry name" value="CheY-like_superfamily"/>
</dbReference>
<keyword evidence="4" id="KW-1185">Reference proteome</keyword>
<dbReference type="InterPro" id="IPR002197">
    <property type="entry name" value="HTH_Fis"/>
</dbReference>
<name>A0A318KRI2_9NEIS</name>
<dbReference type="Gene3D" id="1.10.10.60">
    <property type="entry name" value="Homeodomain-like"/>
    <property type="match status" value="1"/>
</dbReference>
<dbReference type="SMART" id="SM00448">
    <property type="entry name" value="REC"/>
    <property type="match status" value="1"/>
</dbReference>
<feature type="domain" description="Response regulatory" evidence="2">
    <location>
        <begin position="12"/>
        <end position="126"/>
    </location>
</feature>
<dbReference type="OrthoDB" id="9816469at2"/>
<dbReference type="AlphaFoldDB" id="A0A318KRI2"/>
<dbReference type="Proteomes" id="UP000247555">
    <property type="component" value="Unassembled WGS sequence"/>
</dbReference>
<evidence type="ECO:0000256" key="1">
    <source>
        <dbReference type="PROSITE-ProRule" id="PRU00169"/>
    </source>
</evidence>
<dbReference type="GO" id="GO:0000160">
    <property type="term" value="P:phosphorelay signal transduction system"/>
    <property type="evidence" value="ECO:0007669"/>
    <property type="project" value="InterPro"/>
</dbReference>
<dbReference type="Gene3D" id="3.40.50.2300">
    <property type="match status" value="1"/>
</dbReference>
<dbReference type="PROSITE" id="PS50110">
    <property type="entry name" value="RESPONSE_REGULATORY"/>
    <property type="match status" value="1"/>
</dbReference>
<comment type="caution">
    <text evidence="1">Lacks conserved residue(s) required for the propagation of feature annotation.</text>
</comment>
<evidence type="ECO:0000313" key="3">
    <source>
        <dbReference type="EMBL" id="PXX79232.1"/>
    </source>
</evidence>
<evidence type="ECO:0000313" key="4">
    <source>
        <dbReference type="Proteomes" id="UP000247555"/>
    </source>
</evidence>
<dbReference type="RefSeq" id="WP_110390706.1">
    <property type="nucleotide sequence ID" value="NZ_QJKI01000008.1"/>
</dbReference>